<evidence type="ECO:0000313" key="2">
    <source>
        <dbReference type="EMBL" id="KOC59574.1"/>
    </source>
</evidence>
<reference evidence="2 3" key="1">
    <citation type="submission" date="2015-07" db="EMBL/GenBank/DDBJ databases">
        <title>The genome of Habropoda laboriosa.</title>
        <authorList>
            <person name="Pan H."/>
            <person name="Kapheim K."/>
        </authorList>
    </citation>
    <scope>NUCLEOTIDE SEQUENCE [LARGE SCALE GENOMIC DNA]</scope>
    <source>
        <strain evidence="2">0110345459</strain>
    </source>
</reference>
<accession>A0A0L7QLZ3</accession>
<feature type="region of interest" description="Disordered" evidence="1">
    <location>
        <begin position="142"/>
        <end position="166"/>
    </location>
</feature>
<gene>
    <name evidence="2" type="ORF">WH47_11553</name>
</gene>
<sequence length="208" mass="24190">MPKQSGNWWIDFGGRRNSKSFRLVRVQLQLFPNFEGKGKRGSTLVGERAQRLRDLIRGRFTGTLLLRLPIFILLRMPKQSGDWWIYFGGRRNSKTFRLVRVQLELFPIFEGKGKRGGALVGERAKRLWDLIRGRYHHTVASQGPRAIMTEPPNQPSAPQTAAEDFASRLSHETTSERVVQYAERFTEYAKKNILYRIVLDIDPGRYWI</sequence>
<evidence type="ECO:0000313" key="3">
    <source>
        <dbReference type="Proteomes" id="UP000053825"/>
    </source>
</evidence>
<dbReference type="AlphaFoldDB" id="A0A0L7QLZ3"/>
<dbReference type="EMBL" id="KQ414907">
    <property type="protein sequence ID" value="KOC59574.1"/>
    <property type="molecule type" value="Genomic_DNA"/>
</dbReference>
<name>A0A0L7QLZ3_9HYME</name>
<dbReference type="Proteomes" id="UP000053825">
    <property type="component" value="Unassembled WGS sequence"/>
</dbReference>
<protein>
    <submittedName>
        <fullName evidence="2">Uncharacterized protein</fullName>
    </submittedName>
</protein>
<organism evidence="2 3">
    <name type="scientific">Habropoda laboriosa</name>
    <dbReference type="NCBI Taxonomy" id="597456"/>
    <lineage>
        <taxon>Eukaryota</taxon>
        <taxon>Metazoa</taxon>
        <taxon>Ecdysozoa</taxon>
        <taxon>Arthropoda</taxon>
        <taxon>Hexapoda</taxon>
        <taxon>Insecta</taxon>
        <taxon>Pterygota</taxon>
        <taxon>Neoptera</taxon>
        <taxon>Endopterygota</taxon>
        <taxon>Hymenoptera</taxon>
        <taxon>Apocrita</taxon>
        <taxon>Aculeata</taxon>
        <taxon>Apoidea</taxon>
        <taxon>Anthophila</taxon>
        <taxon>Apidae</taxon>
        <taxon>Habropoda</taxon>
    </lineage>
</organism>
<keyword evidence="3" id="KW-1185">Reference proteome</keyword>
<evidence type="ECO:0000256" key="1">
    <source>
        <dbReference type="SAM" id="MobiDB-lite"/>
    </source>
</evidence>
<proteinExistence type="predicted"/>